<dbReference type="EMBL" id="BMAV01007384">
    <property type="protein sequence ID" value="GFY50279.1"/>
    <property type="molecule type" value="Genomic_DNA"/>
</dbReference>
<proteinExistence type="predicted"/>
<evidence type="ECO:0000313" key="2">
    <source>
        <dbReference type="Proteomes" id="UP000886998"/>
    </source>
</evidence>
<sequence length="108" mass="11883">MFMGVIAAAEQRVQSSRVPRISHPSAGQLNPQALIIVKGLKLQYGHFANRVNSLPLKCYSIQILPSPLMPSNRLCKVAYVGSRFISLDYCLGLIRLSPAGKMRVCDLV</sequence>
<name>A0A8X6XD25_9ARAC</name>
<gene>
    <name evidence="1" type="ORF">TNIN_416141</name>
</gene>
<evidence type="ECO:0000313" key="1">
    <source>
        <dbReference type="EMBL" id="GFY50279.1"/>
    </source>
</evidence>
<organism evidence="1 2">
    <name type="scientific">Trichonephila inaurata madagascariensis</name>
    <dbReference type="NCBI Taxonomy" id="2747483"/>
    <lineage>
        <taxon>Eukaryota</taxon>
        <taxon>Metazoa</taxon>
        <taxon>Ecdysozoa</taxon>
        <taxon>Arthropoda</taxon>
        <taxon>Chelicerata</taxon>
        <taxon>Arachnida</taxon>
        <taxon>Araneae</taxon>
        <taxon>Araneomorphae</taxon>
        <taxon>Entelegynae</taxon>
        <taxon>Araneoidea</taxon>
        <taxon>Nephilidae</taxon>
        <taxon>Trichonephila</taxon>
        <taxon>Trichonephila inaurata</taxon>
    </lineage>
</organism>
<keyword evidence="2" id="KW-1185">Reference proteome</keyword>
<accession>A0A8X6XD25</accession>
<dbReference type="Proteomes" id="UP000886998">
    <property type="component" value="Unassembled WGS sequence"/>
</dbReference>
<comment type="caution">
    <text evidence="1">The sequence shown here is derived from an EMBL/GenBank/DDBJ whole genome shotgun (WGS) entry which is preliminary data.</text>
</comment>
<reference evidence="1" key="1">
    <citation type="submission" date="2020-08" db="EMBL/GenBank/DDBJ databases">
        <title>Multicomponent nature underlies the extraordinary mechanical properties of spider dragline silk.</title>
        <authorList>
            <person name="Kono N."/>
            <person name="Nakamura H."/>
            <person name="Mori M."/>
            <person name="Yoshida Y."/>
            <person name="Ohtoshi R."/>
            <person name="Malay A.D."/>
            <person name="Moran D.A.P."/>
            <person name="Tomita M."/>
            <person name="Numata K."/>
            <person name="Arakawa K."/>
        </authorList>
    </citation>
    <scope>NUCLEOTIDE SEQUENCE</scope>
</reference>
<dbReference type="AlphaFoldDB" id="A0A8X6XD25"/>
<protein>
    <submittedName>
        <fullName evidence="1">Uncharacterized protein</fullName>
    </submittedName>
</protein>